<proteinExistence type="predicted"/>
<evidence type="ECO:0000313" key="1">
    <source>
        <dbReference type="EMBL" id="EAR50040.1"/>
    </source>
</evidence>
<comment type="caution">
    <text evidence="1">The sequence shown here is derived from an EMBL/GenBank/DDBJ whole genome shotgun (WGS) entry which is preliminary data.</text>
</comment>
<dbReference type="EMBL" id="AAOT01000038">
    <property type="protein sequence ID" value="EAR50040.1"/>
    <property type="molecule type" value="Genomic_DNA"/>
</dbReference>
<dbReference type="AlphaFoldDB" id="Q2CBK5"/>
<evidence type="ECO:0000313" key="2">
    <source>
        <dbReference type="Proteomes" id="UP000003635"/>
    </source>
</evidence>
<name>Q2CBK5_OCEGH</name>
<accession>Q2CBK5</accession>
<gene>
    <name evidence="1" type="ORF">OG2516_08376</name>
</gene>
<reference evidence="1 2" key="1">
    <citation type="journal article" date="2010" name="J. Bacteriol.">
        <title>Genome sequences of Oceanicola granulosus HTCC2516(T) and Oceanicola batsensis HTCC2597(TDelta).</title>
        <authorList>
            <person name="Thrash J.C."/>
            <person name="Cho J.C."/>
            <person name="Vergin K.L."/>
            <person name="Giovannoni S.J."/>
        </authorList>
    </citation>
    <scope>NUCLEOTIDE SEQUENCE [LARGE SCALE GENOMIC DNA]</scope>
    <source>
        <strain evidence="2">ATCC BAA-861 / DSM 15982 / KCTC 12143 / HTCC2516</strain>
    </source>
</reference>
<protein>
    <submittedName>
        <fullName evidence="1">Uncharacterized protein</fullName>
    </submittedName>
</protein>
<dbReference type="Proteomes" id="UP000003635">
    <property type="component" value="Unassembled WGS sequence"/>
</dbReference>
<sequence>MLDHLPPRDEQPHPAVRAALAHHDPRLPHPAPEAVADWLAGRMAALARIAPDDAAAIAGWSAAAFGTGCLLFGLRWPVEAIARRAAAHLADDAAGPVADGLRSAAEAAAILERLAGRIGWDEALRGAAFGVLDPAPERIVYAAALIACRRTPDLAHNRAYWDAVRALRAARLASA</sequence>
<keyword evidence="2" id="KW-1185">Reference proteome</keyword>
<organism evidence="1 2">
    <name type="scientific">Oceanicola granulosus (strain ATCC BAA-861 / DSM 15982 / KCTC 12143 / HTCC2516)</name>
    <dbReference type="NCBI Taxonomy" id="314256"/>
    <lineage>
        <taxon>Bacteria</taxon>
        <taxon>Pseudomonadati</taxon>
        <taxon>Pseudomonadota</taxon>
        <taxon>Alphaproteobacteria</taxon>
        <taxon>Rhodobacterales</taxon>
        <taxon>Roseobacteraceae</taxon>
        <taxon>Oceanicola</taxon>
    </lineage>
</organism>
<dbReference type="HOGENOM" id="CLU_1531005_0_0_5"/>
<dbReference type="RefSeq" id="WP_007255199.1">
    <property type="nucleotide sequence ID" value="NZ_CH724107.1"/>
</dbReference>